<evidence type="ECO:0000256" key="2">
    <source>
        <dbReference type="SAM" id="MobiDB-lite"/>
    </source>
</evidence>
<feature type="compositionally biased region" description="Basic and acidic residues" evidence="2">
    <location>
        <begin position="412"/>
        <end position="423"/>
    </location>
</feature>
<accession>A0A9N9FDW9</accession>
<dbReference type="GO" id="GO:0000056">
    <property type="term" value="P:ribosomal small subunit export from nucleus"/>
    <property type="evidence" value="ECO:0007669"/>
    <property type="project" value="TreeGrafter"/>
</dbReference>
<keyword evidence="4" id="KW-1185">Reference proteome</keyword>
<sequence>MGKKPFINRKTAKHYQLVHRSQRDPLINDEDSSSRVFVEVPPSNLRGKVVESSEILGVGESRQKSQEQIESNVGQAALYGVYYDDTEYDYLQHLKPIGAEDVGGAVFIEAPTRKSEKEKREKKKGGDLSFVKDEKIINQKSENTKKEKKVSIVLPEEVLPSKEEISIGYLDRSYIPDDLQGFQPDLDPSLQEVLEALEDEAYVENDLGDEYFAALNADGEYQKSKRILKRNDDDHEGSDLYEDDRKSRTTGYSMSSSVMYRNDKLRLLDEQFEKVEKEYMSDDDSESDDDSVSSLQIRQDFSNILDEFIGKYEVTRHSVFRKGPADDALEENQKLSDQYEVDSIVDRNKSHKPNKDEELVTIESEQSVRKRQAWDCQSILSTYSNLENHPALIREKPSKKIEINQQTGLPIQERKSDEEKSPDNEEDINISEIEIEENEDGQIRG</sequence>
<dbReference type="AlphaFoldDB" id="A0A9N9FDW9"/>
<dbReference type="PANTHER" id="PTHR21531">
    <property type="entry name" value="LOW-TEMPERATURE VIABILITY PROTEIN LTV1-RELATED"/>
    <property type="match status" value="1"/>
</dbReference>
<organism evidence="3 4">
    <name type="scientific">Acaulospora morrowiae</name>
    <dbReference type="NCBI Taxonomy" id="94023"/>
    <lineage>
        <taxon>Eukaryota</taxon>
        <taxon>Fungi</taxon>
        <taxon>Fungi incertae sedis</taxon>
        <taxon>Mucoromycota</taxon>
        <taxon>Glomeromycotina</taxon>
        <taxon>Glomeromycetes</taxon>
        <taxon>Diversisporales</taxon>
        <taxon>Acaulosporaceae</taxon>
        <taxon>Acaulospora</taxon>
    </lineage>
</organism>
<protein>
    <submittedName>
        <fullName evidence="3">13545_t:CDS:1</fullName>
    </submittedName>
</protein>
<feature type="region of interest" description="Disordered" evidence="2">
    <location>
        <begin position="226"/>
        <end position="254"/>
    </location>
</feature>
<dbReference type="GO" id="GO:0030688">
    <property type="term" value="C:preribosome, small subunit precursor"/>
    <property type="evidence" value="ECO:0007669"/>
    <property type="project" value="TreeGrafter"/>
</dbReference>
<evidence type="ECO:0000313" key="4">
    <source>
        <dbReference type="Proteomes" id="UP000789342"/>
    </source>
</evidence>
<dbReference type="EMBL" id="CAJVPV010002523">
    <property type="protein sequence ID" value="CAG8528617.1"/>
    <property type="molecule type" value="Genomic_DNA"/>
</dbReference>
<name>A0A9N9FDW9_9GLOM</name>
<dbReference type="GO" id="GO:0005634">
    <property type="term" value="C:nucleus"/>
    <property type="evidence" value="ECO:0007669"/>
    <property type="project" value="TreeGrafter"/>
</dbReference>
<dbReference type="GO" id="GO:0042274">
    <property type="term" value="P:ribosomal small subunit biogenesis"/>
    <property type="evidence" value="ECO:0007669"/>
    <property type="project" value="InterPro"/>
</dbReference>
<gene>
    <name evidence="3" type="ORF">AMORRO_LOCUS4561</name>
</gene>
<evidence type="ECO:0000313" key="3">
    <source>
        <dbReference type="EMBL" id="CAG8528617.1"/>
    </source>
</evidence>
<dbReference type="GO" id="GO:0005829">
    <property type="term" value="C:cytosol"/>
    <property type="evidence" value="ECO:0007669"/>
    <property type="project" value="TreeGrafter"/>
</dbReference>
<feature type="region of interest" description="Disordered" evidence="2">
    <location>
        <begin position="395"/>
        <end position="445"/>
    </location>
</feature>
<dbReference type="Pfam" id="PF04180">
    <property type="entry name" value="LTV"/>
    <property type="match status" value="2"/>
</dbReference>
<proteinExistence type="inferred from homology"/>
<comment type="similarity">
    <text evidence="1">Belongs to the LTV1 family.</text>
</comment>
<dbReference type="PANTHER" id="PTHR21531:SF0">
    <property type="entry name" value="PROTEIN LTV1 HOMOLOG"/>
    <property type="match status" value="1"/>
</dbReference>
<evidence type="ECO:0000256" key="1">
    <source>
        <dbReference type="ARBA" id="ARBA00009078"/>
    </source>
</evidence>
<dbReference type="OrthoDB" id="5852896at2759"/>
<dbReference type="InterPro" id="IPR007307">
    <property type="entry name" value="Ltv1"/>
</dbReference>
<dbReference type="Proteomes" id="UP000789342">
    <property type="component" value="Unassembled WGS sequence"/>
</dbReference>
<reference evidence="3" key="1">
    <citation type="submission" date="2021-06" db="EMBL/GenBank/DDBJ databases">
        <authorList>
            <person name="Kallberg Y."/>
            <person name="Tangrot J."/>
            <person name="Rosling A."/>
        </authorList>
    </citation>
    <scope>NUCLEOTIDE SEQUENCE</scope>
    <source>
        <strain evidence="3">CL551</strain>
    </source>
</reference>
<feature type="compositionally biased region" description="Acidic residues" evidence="2">
    <location>
        <begin position="424"/>
        <end position="445"/>
    </location>
</feature>
<comment type="caution">
    <text evidence="3">The sequence shown here is derived from an EMBL/GenBank/DDBJ whole genome shotgun (WGS) entry which is preliminary data.</text>
</comment>